<name>A0A1E3AYC4_9FIRM</name>
<dbReference type="PATRIC" id="fig|1432052.3.peg.1559"/>
<dbReference type="Pfam" id="PF07751">
    <property type="entry name" value="Abi_2"/>
    <property type="match status" value="1"/>
</dbReference>
<reference evidence="1 2" key="1">
    <citation type="submission" date="2016-07" db="EMBL/GenBank/DDBJ databases">
        <title>Characterization of isolates of Eisenbergiella tayi derived from blood cultures, using whole genome sequencing.</title>
        <authorList>
            <person name="Burdz T."/>
            <person name="Wiebe D."/>
            <person name="Huynh C."/>
            <person name="Bernard K."/>
        </authorList>
    </citation>
    <scope>NUCLEOTIDE SEQUENCE [LARGE SCALE GENOMIC DNA]</scope>
    <source>
        <strain evidence="1 2">NML 120489</strain>
    </source>
</reference>
<accession>A0A1E3AYC4</accession>
<dbReference type="InterPro" id="IPR011664">
    <property type="entry name" value="Abi_system_AbiD/AbiF-like"/>
</dbReference>
<gene>
    <name evidence="1" type="ORF">BEH84_01424</name>
</gene>
<proteinExistence type="predicted"/>
<comment type="caution">
    <text evidence="1">The sequence shown here is derived from an EMBL/GenBank/DDBJ whole genome shotgun (WGS) entry which is preliminary data.</text>
</comment>
<protein>
    <submittedName>
        <fullName evidence="1">Abi-like protein</fullName>
    </submittedName>
</protein>
<dbReference type="RefSeq" id="WP_069156206.1">
    <property type="nucleotide sequence ID" value="NZ_DBFYTC010000080.1"/>
</dbReference>
<dbReference type="AlphaFoldDB" id="A0A1E3AYC4"/>
<dbReference type="EMBL" id="MCGI01000001">
    <property type="protein sequence ID" value="ODM13705.1"/>
    <property type="molecule type" value="Genomic_DNA"/>
</dbReference>
<evidence type="ECO:0000313" key="1">
    <source>
        <dbReference type="EMBL" id="ODM13705.1"/>
    </source>
</evidence>
<evidence type="ECO:0000313" key="2">
    <source>
        <dbReference type="Proteomes" id="UP000095003"/>
    </source>
</evidence>
<organism evidence="1 2">
    <name type="scientific">Eisenbergiella tayi</name>
    <dbReference type="NCBI Taxonomy" id="1432052"/>
    <lineage>
        <taxon>Bacteria</taxon>
        <taxon>Bacillati</taxon>
        <taxon>Bacillota</taxon>
        <taxon>Clostridia</taxon>
        <taxon>Lachnospirales</taxon>
        <taxon>Lachnospiraceae</taxon>
        <taxon>Eisenbergiella</taxon>
    </lineage>
</organism>
<dbReference type="Proteomes" id="UP000095003">
    <property type="component" value="Unassembled WGS sequence"/>
</dbReference>
<sequence length="362" mass="42374">MDKNIVYTTPSQQLELLKKKNLIINDEISALNKIERYGFYNIINSYKEPYTETKNGKRIYKTGITFEQIFSLFTLDHNLRNSIMAAMLDLEEHLRAVTADVIAESFGIDNNEYLKWNHYRDRKVTRDRFSLKGILSTLQQNVYSDKDPIKYYREKYGIVPPWILFKGTYFSTLINYIRLFKNKEKSVLISKLYGISQEKITSDIKQLFSDSLFIFLDYRNTAAHGGRIYNFMSKHSKSISFVPEFLNLSDTMFHLKTSYGLSQLLILMDVFAYQQPGNIIKDSLQTEINRHVKLYSDDISYIESAINISIKMTNCVWITKNSKKFHTIPTCSGIINPQLMEIERLKANGYIPCKRCGRQFWT</sequence>
<dbReference type="GeneID" id="93299912"/>